<organism evidence="2 3">
    <name type="scientific">Phyllosticta citrichinensis</name>
    <dbReference type="NCBI Taxonomy" id="1130410"/>
    <lineage>
        <taxon>Eukaryota</taxon>
        <taxon>Fungi</taxon>
        <taxon>Dikarya</taxon>
        <taxon>Ascomycota</taxon>
        <taxon>Pezizomycotina</taxon>
        <taxon>Dothideomycetes</taxon>
        <taxon>Dothideomycetes incertae sedis</taxon>
        <taxon>Botryosphaeriales</taxon>
        <taxon>Phyllostictaceae</taxon>
        <taxon>Phyllosticta</taxon>
    </lineage>
</organism>
<evidence type="ECO:0000313" key="3">
    <source>
        <dbReference type="Proteomes" id="UP001456524"/>
    </source>
</evidence>
<feature type="compositionally biased region" description="Basic and acidic residues" evidence="1">
    <location>
        <begin position="39"/>
        <end position="52"/>
    </location>
</feature>
<comment type="caution">
    <text evidence="2">The sequence shown here is derived from an EMBL/GenBank/DDBJ whole genome shotgun (WGS) entry which is preliminary data.</text>
</comment>
<evidence type="ECO:0000313" key="2">
    <source>
        <dbReference type="EMBL" id="KAK8152574.1"/>
    </source>
</evidence>
<protein>
    <submittedName>
        <fullName evidence="2">Uncharacterized protein</fullName>
    </submittedName>
</protein>
<feature type="region of interest" description="Disordered" evidence="1">
    <location>
        <begin position="33"/>
        <end position="79"/>
    </location>
</feature>
<sequence length="149" mass="16515">MVGSKSAWRMGAWPARQRPRPVVNHCLAASSLDASAQSTERRLGASPKDQRHLPHRHQSLTSHDMTHDSPKPIVIDGRGASRRRCAATRCCPLPAGAAIMIIRGHFPFRESWRRPSPHVTARSSRSERDLGEDAWVDGWRVGVRAMGAV</sequence>
<accession>A0ABR1XFM6</accession>
<reference evidence="2 3" key="1">
    <citation type="journal article" date="2022" name="G3 (Bethesda)">
        <title>Enemy or ally: a genomic approach to elucidate the lifestyle of Phyllosticta citrichinaensis.</title>
        <authorList>
            <person name="Buijs V.A."/>
            <person name="Groenewald J.Z."/>
            <person name="Haridas S."/>
            <person name="LaButti K.M."/>
            <person name="Lipzen A."/>
            <person name="Martin F.M."/>
            <person name="Barry K."/>
            <person name="Grigoriev I.V."/>
            <person name="Crous P.W."/>
            <person name="Seidl M.F."/>
        </authorList>
    </citation>
    <scope>NUCLEOTIDE SEQUENCE [LARGE SCALE GENOMIC DNA]</scope>
    <source>
        <strain evidence="2 3">CBS 129764</strain>
    </source>
</reference>
<evidence type="ECO:0000256" key="1">
    <source>
        <dbReference type="SAM" id="MobiDB-lite"/>
    </source>
</evidence>
<dbReference type="Proteomes" id="UP001456524">
    <property type="component" value="Unassembled WGS sequence"/>
</dbReference>
<name>A0ABR1XFM6_9PEZI</name>
<dbReference type="EMBL" id="JBBWUH010000014">
    <property type="protein sequence ID" value="KAK8152574.1"/>
    <property type="molecule type" value="Genomic_DNA"/>
</dbReference>
<gene>
    <name evidence="2" type="ORF">IWX90DRAFT_83667</name>
</gene>
<keyword evidence="3" id="KW-1185">Reference proteome</keyword>
<proteinExistence type="predicted"/>